<dbReference type="PROSITE" id="PS50263">
    <property type="entry name" value="CN_HYDROLASE"/>
    <property type="match status" value="1"/>
</dbReference>
<protein>
    <recommendedName>
        <fullName evidence="9">Apolipoprotein N-acyltransferase</fullName>
        <shortName evidence="9">ALP N-acyltransferase</shortName>
        <ecNumber evidence="9">2.3.1.269</ecNumber>
    </recommendedName>
</protein>
<dbReference type="AlphaFoldDB" id="A0A4S4NG84"/>
<keyword evidence="8 9" id="KW-0012">Acyltransferase</keyword>
<dbReference type="InterPro" id="IPR036526">
    <property type="entry name" value="C-N_Hydrolase_sf"/>
</dbReference>
<feature type="transmembrane region" description="Helical" evidence="9">
    <location>
        <begin position="164"/>
        <end position="185"/>
    </location>
</feature>
<comment type="caution">
    <text evidence="11">The sequence shown here is derived from an EMBL/GenBank/DDBJ whole genome shotgun (WGS) entry which is preliminary data.</text>
</comment>
<evidence type="ECO:0000256" key="2">
    <source>
        <dbReference type="ARBA" id="ARBA00010065"/>
    </source>
</evidence>
<keyword evidence="6 9" id="KW-1133">Transmembrane helix</keyword>
<dbReference type="UniPathway" id="UPA00666"/>
<dbReference type="Pfam" id="PF20154">
    <property type="entry name" value="LNT_N"/>
    <property type="match status" value="1"/>
</dbReference>
<evidence type="ECO:0000259" key="10">
    <source>
        <dbReference type="PROSITE" id="PS50263"/>
    </source>
</evidence>
<dbReference type="GO" id="GO:0042158">
    <property type="term" value="P:lipoprotein biosynthetic process"/>
    <property type="evidence" value="ECO:0007669"/>
    <property type="project" value="UniProtKB-UniRule"/>
</dbReference>
<organism evidence="11 12">
    <name type="scientific">Aliishimia ponticola</name>
    <dbReference type="NCBI Taxonomy" id="2499833"/>
    <lineage>
        <taxon>Bacteria</taxon>
        <taxon>Pseudomonadati</taxon>
        <taxon>Pseudomonadota</taxon>
        <taxon>Alphaproteobacteria</taxon>
        <taxon>Rhodobacterales</taxon>
        <taxon>Paracoccaceae</taxon>
        <taxon>Aliishimia</taxon>
    </lineage>
</organism>
<dbReference type="RefSeq" id="WP_136462748.1">
    <property type="nucleotide sequence ID" value="NZ_SRKY01000002.1"/>
</dbReference>
<dbReference type="Gene3D" id="3.60.110.10">
    <property type="entry name" value="Carbon-nitrogen hydrolase"/>
    <property type="match status" value="1"/>
</dbReference>
<dbReference type="NCBIfam" id="TIGR00546">
    <property type="entry name" value="lnt"/>
    <property type="match status" value="1"/>
</dbReference>
<accession>A0A4S4NG84</accession>
<dbReference type="Pfam" id="PF00795">
    <property type="entry name" value="CN_hydrolase"/>
    <property type="match status" value="1"/>
</dbReference>
<feature type="transmembrane region" description="Helical" evidence="9">
    <location>
        <begin position="59"/>
        <end position="78"/>
    </location>
</feature>
<dbReference type="InterPro" id="IPR045378">
    <property type="entry name" value="LNT_N"/>
</dbReference>
<keyword evidence="5 9" id="KW-0812">Transmembrane</keyword>
<dbReference type="GO" id="GO:0016410">
    <property type="term" value="F:N-acyltransferase activity"/>
    <property type="evidence" value="ECO:0007669"/>
    <property type="project" value="UniProtKB-UniRule"/>
</dbReference>
<feature type="transmembrane region" description="Helical" evidence="9">
    <location>
        <begin position="35"/>
        <end position="52"/>
    </location>
</feature>
<keyword evidence="4 9" id="KW-0808">Transferase</keyword>
<dbReference type="EMBL" id="SRKY01000002">
    <property type="protein sequence ID" value="THH37148.1"/>
    <property type="molecule type" value="Genomic_DNA"/>
</dbReference>
<comment type="function">
    <text evidence="9">Catalyzes the phospholipid dependent N-acylation of the N-terminal cysteine of apolipoprotein, the last step in lipoprotein maturation.</text>
</comment>
<dbReference type="InterPro" id="IPR003010">
    <property type="entry name" value="C-N_Hydrolase"/>
</dbReference>
<feature type="domain" description="CN hydrolase" evidence="10">
    <location>
        <begin position="226"/>
        <end position="464"/>
    </location>
</feature>
<comment type="catalytic activity">
    <reaction evidence="9">
        <text>N-terminal S-1,2-diacyl-sn-glyceryl-L-cysteinyl-[lipoprotein] + a glycerophospholipid = N-acyl-S-1,2-diacyl-sn-glyceryl-L-cysteinyl-[lipoprotein] + a 2-acyl-sn-glycero-3-phospholipid + H(+)</text>
        <dbReference type="Rhea" id="RHEA:48228"/>
        <dbReference type="Rhea" id="RHEA-COMP:14681"/>
        <dbReference type="Rhea" id="RHEA-COMP:14684"/>
        <dbReference type="ChEBI" id="CHEBI:15378"/>
        <dbReference type="ChEBI" id="CHEBI:136912"/>
        <dbReference type="ChEBI" id="CHEBI:140656"/>
        <dbReference type="ChEBI" id="CHEBI:140657"/>
        <dbReference type="ChEBI" id="CHEBI:140660"/>
        <dbReference type="EC" id="2.3.1.269"/>
    </reaction>
</comment>
<evidence type="ECO:0000313" key="12">
    <source>
        <dbReference type="Proteomes" id="UP000306602"/>
    </source>
</evidence>
<dbReference type="OrthoDB" id="9804277at2"/>
<sequence>MILDAAARLPRWSFPVIFAALGCLSAAGLQPLGLWFVTLIALGAALALFAQARGPWQGAFWLWSFGTGYFVTGLRWILEPFQVEADIFGWMAPFALALMAAGLALFWGAAGWSAIRFGAGRRGIWLVLTLCLAEFARAYLFTGFPWAGLAQIWVDTPISGALSVAGPHGVALLTLLASFGIAALAGRDWRGAALGAGAALLLAGLAVRLAPVPADANTARPVIRIVQPNAPQHEKFDPDKWRDFFWRQVEATEAAGDPDLIVWPETAIPMLLNNAHEALDIVAGAAGGTDVVLGIQRMDPQKRFYNALIVVAADGTVSDIYNKHHLVPFGEYMPFPALFRNLGIRGLAERADGGYSAGPGPRMITASGLRALPLICYEAVFPQYGRAAEGRPDLLLQITNDAWFGTYAGPQQHLAQARMRAIEQGLPLVRSANTGISAMIGPTGQVLASLPLGTHGFVDAPLPAPLPPTFYARTGDWVAFFVLMAGFFLVNAAPGLARKGKSH</sequence>
<keyword evidence="12" id="KW-1185">Reference proteome</keyword>
<dbReference type="EC" id="2.3.1.269" evidence="9"/>
<comment type="subcellular location">
    <subcellularLocation>
        <location evidence="1 9">Cell membrane</location>
        <topology evidence="1 9">Multi-pass membrane protein</topology>
    </subcellularLocation>
</comment>
<keyword evidence="3 9" id="KW-1003">Cell membrane</keyword>
<evidence type="ECO:0000256" key="5">
    <source>
        <dbReference type="ARBA" id="ARBA00022692"/>
    </source>
</evidence>
<evidence type="ECO:0000313" key="11">
    <source>
        <dbReference type="EMBL" id="THH37148.1"/>
    </source>
</evidence>
<comment type="pathway">
    <text evidence="9">Protein modification; lipoprotein biosynthesis (N-acyl transfer).</text>
</comment>
<feature type="transmembrane region" description="Helical" evidence="9">
    <location>
        <begin position="12"/>
        <end position="29"/>
    </location>
</feature>
<evidence type="ECO:0000256" key="8">
    <source>
        <dbReference type="ARBA" id="ARBA00023315"/>
    </source>
</evidence>
<dbReference type="SUPFAM" id="SSF56317">
    <property type="entry name" value="Carbon-nitrogen hydrolase"/>
    <property type="match status" value="1"/>
</dbReference>
<evidence type="ECO:0000256" key="9">
    <source>
        <dbReference type="HAMAP-Rule" id="MF_01148"/>
    </source>
</evidence>
<evidence type="ECO:0000256" key="3">
    <source>
        <dbReference type="ARBA" id="ARBA00022475"/>
    </source>
</evidence>
<evidence type="ECO:0000256" key="6">
    <source>
        <dbReference type="ARBA" id="ARBA00022989"/>
    </source>
</evidence>
<dbReference type="PANTHER" id="PTHR38686">
    <property type="entry name" value="APOLIPOPROTEIN N-ACYLTRANSFERASE"/>
    <property type="match status" value="1"/>
</dbReference>
<evidence type="ECO:0000256" key="7">
    <source>
        <dbReference type="ARBA" id="ARBA00023136"/>
    </source>
</evidence>
<gene>
    <name evidence="9 11" type="primary">lnt</name>
    <name evidence="11" type="ORF">E4Z66_09475</name>
</gene>
<evidence type="ECO:0000256" key="1">
    <source>
        <dbReference type="ARBA" id="ARBA00004651"/>
    </source>
</evidence>
<dbReference type="PANTHER" id="PTHR38686:SF1">
    <property type="entry name" value="APOLIPOPROTEIN N-ACYLTRANSFERASE"/>
    <property type="match status" value="1"/>
</dbReference>
<dbReference type="HAMAP" id="MF_01148">
    <property type="entry name" value="Lnt"/>
    <property type="match status" value="1"/>
</dbReference>
<proteinExistence type="inferred from homology"/>
<feature type="transmembrane region" description="Helical" evidence="9">
    <location>
        <begin position="477"/>
        <end position="497"/>
    </location>
</feature>
<dbReference type="Proteomes" id="UP000306602">
    <property type="component" value="Unassembled WGS sequence"/>
</dbReference>
<dbReference type="CDD" id="cd07571">
    <property type="entry name" value="ALP_N-acyl_transferase"/>
    <property type="match status" value="1"/>
</dbReference>
<feature type="transmembrane region" description="Helical" evidence="9">
    <location>
        <begin position="124"/>
        <end position="144"/>
    </location>
</feature>
<evidence type="ECO:0000256" key="4">
    <source>
        <dbReference type="ARBA" id="ARBA00022679"/>
    </source>
</evidence>
<feature type="transmembrane region" description="Helical" evidence="9">
    <location>
        <begin position="192"/>
        <end position="210"/>
    </location>
</feature>
<name>A0A4S4NG84_9RHOB</name>
<comment type="similarity">
    <text evidence="2 9">Belongs to the CN hydrolase family. Apolipoprotein N-acyltransferase subfamily.</text>
</comment>
<reference evidence="11 12" key="1">
    <citation type="submission" date="2019-04" db="EMBL/GenBank/DDBJ databases">
        <title>Shimia ponticola sp. nov., isolated from seawater.</title>
        <authorList>
            <person name="Kim Y.-O."/>
            <person name="Yoon J.-H."/>
        </authorList>
    </citation>
    <scope>NUCLEOTIDE SEQUENCE [LARGE SCALE GENOMIC DNA]</scope>
    <source>
        <strain evidence="11 12">MYP11</strain>
    </source>
</reference>
<keyword evidence="7 9" id="KW-0472">Membrane</keyword>
<dbReference type="InterPro" id="IPR004563">
    <property type="entry name" value="Apolipo_AcylTrfase"/>
</dbReference>
<keyword evidence="11" id="KW-0449">Lipoprotein</keyword>
<dbReference type="GO" id="GO:0005886">
    <property type="term" value="C:plasma membrane"/>
    <property type="evidence" value="ECO:0007669"/>
    <property type="project" value="UniProtKB-SubCell"/>
</dbReference>
<feature type="transmembrane region" description="Helical" evidence="9">
    <location>
        <begin position="90"/>
        <end position="112"/>
    </location>
</feature>